<evidence type="ECO:0000313" key="3">
    <source>
        <dbReference type="Proteomes" id="UP001317259"/>
    </source>
</evidence>
<accession>A0ABT0FWQ5</accession>
<dbReference type="Proteomes" id="UP001317259">
    <property type="component" value="Unassembled WGS sequence"/>
</dbReference>
<reference evidence="2 3" key="1">
    <citation type="submission" date="2022-04" db="EMBL/GenBank/DDBJ databases">
        <title>Genome draft of Actinomadura sp. ATCC 31491.</title>
        <authorList>
            <person name="Shi X."/>
            <person name="Du Y."/>
        </authorList>
    </citation>
    <scope>NUCLEOTIDE SEQUENCE [LARGE SCALE GENOMIC DNA]</scope>
    <source>
        <strain evidence="2 3">ATCC 31491</strain>
    </source>
</reference>
<keyword evidence="3" id="KW-1185">Reference proteome</keyword>
<dbReference type="InterPro" id="IPR033803">
    <property type="entry name" value="CBD-like_Golvesin-Xly"/>
</dbReference>
<dbReference type="RefSeq" id="WP_247815373.1">
    <property type="nucleotide sequence ID" value="NZ_JAKRKC020000001.1"/>
</dbReference>
<feature type="domain" description="Golvesin/Xly CBD-like" evidence="1">
    <location>
        <begin position="318"/>
        <end position="415"/>
    </location>
</feature>
<evidence type="ECO:0000259" key="1">
    <source>
        <dbReference type="Pfam" id="PF25275"/>
    </source>
</evidence>
<evidence type="ECO:0000313" key="2">
    <source>
        <dbReference type="EMBL" id="MCK2216375.1"/>
    </source>
</evidence>
<dbReference type="NCBIfam" id="TIGR01643">
    <property type="entry name" value="YD_repeat_2x"/>
    <property type="match status" value="1"/>
</dbReference>
<protein>
    <recommendedName>
        <fullName evidence="1">Golvesin/Xly CBD-like domain-containing protein</fullName>
    </recommendedName>
</protein>
<proteinExistence type="predicted"/>
<organism evidence="2 3">
    <name type="scientific">Actinomadura luzonensis</name>
    <dbReference type="NCBI Taxonomy" id="2805427"/>
    <lineage>
        <taxon>Bacteria</taxon>
        <taxon>Bacillati</taxon>
        <taxon>Actinomycetota</taxon>
        <taxon>Actinomycetes</taxon>
        <taxon>Streptosporangiales</taxon>
        <taxon>Thermomonosporaceae</taxon>
        <taxon>Actinomadura</taxon>
    </lineage>
</organism>
<comment type="caution">
    <text evidence="2">The sequence shown here is derived from an EMBL/GenBank/DDBJ whole genome shotgun (WGS) entry which is preliminary data.</text>
</comment>
<dbReference type="EMBL" id="JAKRKC020000001">
    <property type="protein sequence ID" value="MCK2216375.1"/>
    <property type="molecule type" value="Genomic_DNA"/>
</dbReference>
<dbReference type="Pfam" id="PF25275">
    <property type="entry name" value="Golvesin_C"/>
    <property type="match status" value="1"/>
</dbReference>
<name>A0ABT0FWQ5_9ACTN</name>
<dbReference type="Gene3D" id="2.180.10.10">
    <property type="entry name" value="RHS repeat-associated core"/>
    <property type="match status" value="2"/>
</dbReference>
<gene>
    <name evidence="2" type="ORF">MF672_021600</name>
</gene>
<sequence length="418" mass="45312">MAHVPPSRQANWIDAKGTVLRTDAVSTDLNQGEWTPVKVTATAPPNAVIAQIRFVIAGTPSTATVLYLDQVRLVEGSADVTAPARTVTFTHDLNHRVTSAEDAVGHDTVTEYDLDGLITGQTDQEGNKVLFTLDQRGDQVEAKVPHSETDGQVKYTVSQFVFDQVGNKIKAISPRGVDTTDDPTDFLQEIKYDKLNRPIEEIYPFDKDDPVYNQPESVRYAYDAVSRLTEISHPPSHGQTVRNVSRMTYWDNGWSKTTTDPWDIKTTYDYNELGLQTNRTVTSAGGSSQRALGRDYYPDGKVKTHSDDGVPLGLDVVMNDNSDTGQVTVTGSWTATSGSIPSSDVVGPQTTPTGGFVGYDYAIASVGTGAGSFSWNLTIPADGIYKVQVNYPSGATATNAKYTVKHDGSSSRRTVTTG</sequence>
<dbReference type="InterPro" id="IPR006530">
    <property type="entry name" value="YD"/>
</dbReference>